<dbReference type="OMA" id="SSCLMHN"/>
<dbReference type="Pfam" id="PF13041">
    <property type="entry name" value="PPR_2"/>
    <property type="match status" value="3"/>
</dbReference>
<dbReference type="PANTHER" id="PTHR47926">
    <property type="entry name" value="PENTATRICOPEPTIDE REPEAT-CONTAINING PROTEIN"/>
    <property type="match status" value="1"/>
</dbReference>
<evidence type="ECO:0000256" key="1">
    <source>
        <dbReference type="ARBA" id="ARBA00006643"/>
    </source>
</evidence>
<dbReference type="GO" id="GO:0009451">
    <property type="term" value="P:RNA modification"/>
    <property type="evidence" value="ECO:0007669"/>
    <property type="project" value="InterPro"/>
</dbReference>
<dbReference type="InterPro" id="IPR046848">
    <property type="entry name" value="E_motif"/>
</dbReference>
<dbReference type="RefSeq" id="XP_010272332.1">
    <property type="nucleotide sequence ID" value="XM_010274030.1"/>
</dbReference>
<dbReference type="PANTHER" id="PTHR47926:SF436">
    <property type="entry name" value="PENTATRICOPEPTIDE REPEAT-CONTAINING PROTEIN ELI1, CHLOROPLASTIC-LIKE ISOFORM X2"/>
    <property type="match status" value="1"/>
</dbReference>
<dbReference type="NCBIfam" id="TIGR00756">
    <property type="entry name" value="PPR"/>
    <property type="match status" value="5"/>
</dbReference>
<keyword evidence="2" id="KW-0677">Repeat</keyword>
<dbReference type="FunFam" id="1.25.40.10:FF:000690">
    <property type="entry name" value="Pentatricopeptide repeat-containing protein"/>
    <property type="match status" value="1"/>
</dbReference>
<dbReference type="eggNOG" id="KOG4197">
    <property type="taxonomic scope" value="Eukaryota"/>
</dbReference>
<gene>
    <name evidence="4" type="primary">LOC104608137</name>
</gene>
<evidence type="ECO:0000313" key="3">
    <source>
        <dbReference type="Proteomes" id="UP000189703"/>
    </source>
</evidence>
<dbReference type="GeneID" id="104608137"/>
<dbReference type="Pfam" id="PF20430">
    <property type="entry name" value="Eplus_motif"/>
    <property type="match status" value="1"/>
</dbReference>
<evidence type="ECO:0000256" key="2">
    <source>
        <dbReference type="ARBA" id="ARBA00022737"/>
    </source>
</evidence>
<dbReference type="OrthoDB" id="185373at2759"/>
<dbReference type="Proteomes" id="UP000189703">
    <property type="component" value="Unplaced"/>
</dbReference>
<proteinExistence type="inferred from homology"/>
<dbReference type="PROSITE" id="PS51375">
    <property type="entry name" value="PPR"/>
    <property type="match status" value="5"/>
</dbReference>
<sequence length="584" mass="65236">MQKICVKRWLGICITTHPSRLFSPVAVPFSGVPSTHVSLSDDCTHSNFGGKVSSDHPILPLLETAHKEGLDVRTLHAYVITSGLIRDTFAASRVVEWCFKSCRDDPHYVRVIFDSLHRPDVYTWNAMIRGHAECGSPETAISYYFRMLSRRVPPNNYTFALVVKACILCREEDPWPVGRKIHGQVLKHGIENLLVVRNSLINMYCNMGCLVGARLLFDESLVLDLISWNTMISSYGKHGDVEAARELFEKMPERSLVSWSALIDGYVRSGGSTEALRLFNEMQAVGIKPDVVTVVSVLKACADLGALDQGRWIHLYIDKNNLLRERNVVLVTALVDMYAKCGCIDVASELFDGSHDKDVILWNAMMGGLAMHGHGGEALQIFSRMQRHGIMPNETTFLTVLSACAHTGMVAKGIEMFQSMKEYGIEPKIEHYGCLADLLGRAGLVREAEEVLRNMPMEPQASHWGALMAACKTHNNVEVGEHVGKRLISLEPLDGGRYVMLSNIYASTGRWEDARETRRDMEERGAKKETGCSFLEWNGVIHEFVVGDTSHPLSKEIYIMLGNLQKEMKMVGVVQYALDGFNEA</sequence>
<name>A0A1U8B7T1_NELNU</name>
<dbReference type="InterPro" id="IPR002885">
    <property type="entry name" value="PPR_rpt"/>
</dbReference>
<dbReference type="InterPro" id="IPR046960">
    <property type="entry name" value="PPR_At4g14850-like_plant"/>
</dbReference>
<dbReference type="InterPro" id="IPR011990">
    <property type="entry name" value="TPR-like_helical_dom_sf"/>
</dbReference>
<dbReference type="GO" id="GO:0003729">
    <property type="term" value="F:mRNA binding"/>
    <property type="evidence" value="ECO:0007669"/>
    <property type="project" value="UniProtKB-ARBA"/>
</dbReference>
<comment type="similarity">
    <text evidence="1">Belongs to the PPR family. PCMP-H subfamily.</text>
</comment>
<dbReference type="Gene3D" id="1.25.40.10">
    <property type="entry name" value="Tetratricopeptide repeat domain"/>
    <property type="match status" value="4"/>
</dbReference>
<accession>A0A1U8B7T1</accession>
<dbReference type="InterPro" id="IPR046849">
    <property type="entry name" value="E2_motif"/>
</dbReference>
<organism evidence="3 4">
    <name type="scientific">Nelumbo nucifera</name>
    <name type="common">Sacred lotus</name>
    <dbReference type="NCBI Taxonomy" id="4432"/>
    <lineage>
        <taxon>Eukaryota</taxon>
        <taxon>Viridiplantae</taxon>
        <taxon>Streptophyta</taxon>
        <taxon>Embryophyta</taxon>
        <taxon>Tracheophyta</taxon>
        <taxon>Spermatophyta</taxon>
        <taxon>Magnoliopsida</taxon>
        <taxon>Proteales</taxon>
        <taxon>Nelumbonaceae</taxon>
        <taxon>Nelumbo</taxon>
    </lineage>
</organism>
<evidence type="ECO:0000313" key="4">
    <source>
        <dbReference type="RefSeq" id="XP_010272332.1"/>
    </source>
</evidence>
<protein>
    <submittedName>
        <fullName evidence="4">Pentatricopeptide repeat-containing protein At5g56310-like</fullName>
    </submittedName>
</protein>
<dbReference type="Pfam" id="PF20431">
    <property type="entry name" value="E_motif"/>
    <property type="match status" value="1"/>
</dbReference>
<keyword evidence="3" id="KW-1185">Reference proteome</keyword>
<dbReference type="KEGG" id="nnu:104608137"/>
<dbReference type="Pfam" id="PF01535">
    <property type="entry name" value="PPR"/>
    <property type="match status" value="4"/>
</dbReference>
<reference evidence="4" key="1">
    <citation type="submission" date="2025-08" db="UniProtKB">
        <authorList>
            <consortium name="RefSeq"/>
        </authorList>
    </citation>
    <scope>IDENTIFICATION</scope>
</reference>
<dbReference type="AlphaFoldDB" id="A0A1U8B7T1"/>
<dbReference type="FunFam" id="1.25.40.10:FF:000348">
    <property type="entry name" value="Pentatricopeptide repeat-containing protein chloroplastic"/>
    <property type="match status" value="1"/>
</dbReference>